<dbReference type="Pfam" id="PF00072">
    <property type="entry name" value="Response_reg"/>
    <property type="match status" value="1"/>
</dbReference>
<evidence type="ECO:0000313" key="7">
    <source>
        <dbReference type="Proteomes" id="UP000053091"/>
    </source>
</evidence>
<dbReference type="PRINTS" id="PR00038">
    <property type="entry name" value="HTHLUXR"/>
</dbReference>
<evidence type="ECO:0000259" key="4">
    <source>
        <dbReference type="PROSITE" id="PS50043"/>
    </source>
</evidence>
<dbReference type="Proteomes" id="UP000053091">
    <property type="component" value="Unassembled WGS sequence"/>
</dbReference>
<organism evidence="6">
    <name type="scientific">Lentimicrobium saccharophilum</name>
    <dbReference type="NCBI Taxonomy" id="1678841"/>
    <lineage>
        <taxon>Bacteria</taxon>
        <taxon>Pseudomonadati</taxon>
        <taxon>Bacteroidota</taxon>
        <taxon>Bacteroidia</taxon>
        <taxon>Bacteroidales</taxon>
        <taxon>Lentimicrobiaceae</taxon>
        <taxon>Lentimicrobium</taxon>
    </lineage>
</organism>
<evidence type="ECO:0000256" key="3">
    <source>
        <dbReference type="PROSITE-ProRule" id="PRU00169"/>
    </source>
</evidence>
<proteinExistence type="predicted"/>
<dbReference type="Gene3D" id="3.40.50.2300">
    <property type="match status" value="1"/>
</dbReference>
<dbReference type="OrthoDB" id="9797341at2"/>
<dbReference type="CDD" id="cd06170">
    <property type="entry name" value="LuxR_C_like"/>
    <property type="match status" value="1"/>
</dbReference>
<gene>
    <name evidence="6" type="ORF">TBC1_111367</name>
</gene>
<dbReference type="PANTHER" id="PTHR43214">
    <property type="entry name" value="TWO-COMPONENT RESPONSE REGULATOR"/>
    <property type="match status" value="1"/>
</dbReference>
<name>A0A0S7BZX4_9BACT</name>
<dbReference type="InterPro" id="IPR011006">
    <property type="entry name" value="CheY-like_superfamily"/>
</dbReference>
<dbReference type="SUPFAM" id="SSF52172">
    <property type="entry name" value="CheY-like"/>
    <property type="match status" value="1"/>
</dbReference>
<dbReference type="InterPro" id="IPR000792">
    <property type="entry name" value="Tscrpt_reg_LuxR_C"/>
</dbReference>
<dbReference type="SMART" id="SM00448">
    <property type="entry name" value="REC"/>
    <property type="match status" value="1"/>
</dbReference>
<dbReference type="SMART" id="SM00421">
    <property type="entry name" value="HTH_LUXR"/>
    <property type="match status" value="1"/>
</dbReference>
<reference evidence="6" key="1">
    <citation type="journal article" date="2015" name="Genome Announc.">
        <title>Draft Genome Sequence of Bacteroidales Strain TBC1, a Novel Isolate from a Methanogenic Wastewater Treatment System.</title>
        <authorList>
            <person name="Tourlousse D.M."/>
            <person name="Matsuura N."/>
            <person name="Sun L."/>
            <person name="Toyonaga M."/>
            <person name="Kuroda K."/>
            <person name="Ohashi A."/>
            <person name="Cruz R."/>
            <person name="Yamaguchi T."/>
            <person name="Sekiguchi Y."/>
        </authorList>
    </citation>
    <scope>NUCLEOTIDE SEQUENCE [LARGE SCALE GENOMIC DNA]</scope>
    <source>
        <strain evidence="6">TBC1</strain>
    </source>
</reference>
<dbReference type="RefSeq" id="WP_062040057.1">
    <property type="nucleotide sequence ID" value="NZ_DF968182.1"/>
</dbReference>
<dbReference type="SUPFAM" id="SSF46894">
    <property type="entry name" value="C-terminal effector domain of the bipartite response regulators"/>
    <property type="match status" value="1"/>
</dbReference>
<dbReference type="GO" id="GO:0003677">
    <property type="term" value="F:DNA binding"/>
    <property type="evidence" value="ECO:0007669"/>
    <property type="project" value="UniProtKB-KW"/>
</dbReference>
<accession>A0A0S7BZX4</accession>
<dbReference type="STRING" id="1678841.TBC1_111367"/>
<evidence type="ECO:0000256" key="1">
    <source>
        <dbReference type="ARBA" id="ARBA00022553"/>
    </source>
</evidence>
<dbReference type="PROSITE" id="PS50110">
    <property type="entry name" value="RESPONSE_REGULATORY"/>
    <property type="match status" value="1"/>
</dbReference>
<feature type="modified residue" description="4-aspartylphosphate" evidence="3">
    <location>
        <position position="57"/>
    </location>
</feature>
<dbReference type="PROSITE" id="PS50043">
    <property type="entry name" value="HTH_LUXR_2"/>
    <property type="match status" value="1"/>
</dbReference>
<keyword evidence="7" id="KW-1185">Reference proteome</keyword>
<dbReference type="GO" id="GO:0000160">
    <property type="term" value="P:phosphorelay signal transduction system"/>
    <property type="evidence" value="ECO:0007669"/>
    <property type="project" value="InterPro"/>
</dbReference>
<dbReference type="AlphaFoldDB" id="A0A0S7BZX4"/>
<dbReference type="PANTHER" id="PTHR43214:SF43">
    <property type="entry name" value="TWO-COMPONENT RESPONSE REGULATOR"/>
    <property type="match status" value="1"/>
</dbReference>
<evidence type="ECO:0000259" key="5">
    <source>
        <dbReference type="PROSITE" id="PS50110"/>
    </source>
</evidence>
<evidence type="ECO:0000313" key="6">
    <source>
        <dbReference type="EMBL" id="GAP43217.1"/>
    </source>
</evidence>
<sequence>MGSLKKIFIVDDDAVIRTGLNGIIRHTGLFEISGEASNGEEFLQKLADIETEIVLLDLLMPGLHGPEVARRALEIKPSLKILICSAEASQEELYQLLDIGIFGFILKTEGFDQTIRALTNAANGIPYFSPELVGHAVNLSRNKAKPVQFSRRETEILELFCKGYSLHEIALKLYISSRTVEKHRSNMLSKAKKSSTLDLVLFALKNQIIAPEKIAYRTATHRHYLNGEKQTDLFSGA</sequence>
<dbReference type="CDD" id="cd17535">
    <property type="entry name" value="REC_NarL-like"/>
    <property type="match status" value="1"/>
</dbReference>
<dbReference type="GO" id="GO:0006355">
    <property type="term" value="P:regulation of DNA-templated transcription"/>
    <property type="evidence" value="ECO:0007669"/>
    <property type="project" value="InterPro"/>
</dbReference>
<feature type="domain" description="Response regulatory" evidence="5">
    <location>
        <begin position="6"/>
        <end position="122"/>
    </location>
</feature>
<dbReference type="EMBL" id="DF968182">
    <property type="protein sequence ID" value="GAP43217.1"/>
    <property type="molecule type" value="Genomic_DNA"/>
</dbReference>
<dbReference type="InterPro" id="IPR001789">
    <property type="entry name" value="Sig_transdc_resp-reg_receiver"/>
</dbReference>
<dbReference type="InterPro" id="IPR058245">
    <property type="entry name" value="NreC/VraR/RcsB-like_REC"/>
</dbReference>
<dbReference type="InterPro" id="IPR039420">
    <property type="entry name" value="WalR-like"/>
</dbReference>
<dbReference type="Pfam" id="PF00196">
    <property type="entry name" value="GerE"/>
    <property type="match status" value="1"/>
</dbReference>
<dbReference type="InterPro" id="IPR016032">
    <property type="entry name" value="Sig_transdc_resp-reg_C-effctor"/>
</dbReference>
<protein>
    <submittedName>
        <fullName evidence="6">Two component transcriptional regulator, LuxR family</fullName>
    </submittedName>
</protein>
<keyword evidence="1 3" id="KW-0597">Phosphoprotein</keyword>
<keyword evidence="2" id="KW-0238">DNA-binding</keyword>
<feature type="domain" description="HTH luxR-type" evidence="4">
    <location>
        <begin position="142"/>
        <end position="207"/>
    </location>
</feature>
<evidence type="ECO:0000256" key="2">
    <source>
        <dbReference type="ARBA" id="ARBA00023125"/>
    </source>
</evidence>